<sequence>MKNSIKTFVYALALVASASFTANAEDKETKKAAGFGTGIYSTKSGKINVLVNKVNVDASTTILLRNEKGEIVYRETINKSSQKFGRTLNVDDLESGKYEIEISSKGEKQTKFFELSEQQSERILAVK</sequence>
<proteinExistence type="predicted"/>
<dbReference type="Proteomes" id="UP000294850">
    <property type="component" value="Unassembled WGS sequence"/>
</dbReference>
<reference evidence="2 3" key="1">
    <citation type="submission" date="2019-03" db="EMBL/GenBank/DDBJ databases">
        <title>Dyadobacter AR-3-6 sp. nov., isolated from arctic soil.</title>
        <authorList>
            <person name="Chaudhary D.K."/>
        </authorList>
    </citation>
    <scope>NUCLEOTIDE SEQUENCE [LARGE SCALE GENOMIC DNA]</scope>
    <source>
        <strain evidence="2 3">AR-3-6</strain>
    </source>
</reference>
<keyword evidence="1" id="KW-0732">Signal</keyword>
<dbReference type="RefSeq" id="WP_131956747.1">
    <property type="nucleotide sequence ID" value="NZ_SMFL01000001.1"/>
</dbReference>
<dbReference type="Gene3D" id="2.60.40.3080">
    <property type="match status" value="1"/>
</dbReference>
<feature type="signal peptide" evidence="1">
    <location>
        <begin position="1"/>
        <end position="24"/>
    </location>
</feature>
<evidence type="ECO:0000313" key="2">
    <source>
        <dbReference type="EMBL" id="TDE18666.1"/>
    </source>
</evidence>
<dbReference type="AlphaFoldDB" id="A0A4R5DVS2"/>
<gene>
    <name evidence="2" type="ORF">E0F88_03775</name>
</gene>
<protein>
    <recommendedName>
        <fullName evidence="4">Secretion system C-terminal sorting domain-containing protein</fullName>
    </recommendedName>
</protein>
<feature type="chain" id="PRO_5020651438" description="Secretion system C-terminal sorting domain-containing protein" evidence="1">
    <location>
        <begin position="25"/>
        <end position="127"/>
    </location>
</feature>
<dbReference type="EMBL" id="SMFL01000001">
    <property type="protein sequence ID" value="TDE18666.1"/>
    <property type="molecule type" value="Genomic_DNA"/>
</dbReference>
<organism evidence="2 3">
    <name type="scientific">Dyadobacter psychrotolerans</name>
    <dbReference type="NCBI Taxonomy" id="2541721"/>
    <lineage>
        <taxon>Bacteria</taxon>
        <taxon>Pseudomonadati</taxon>
        <taxon>Bacteroidota</taxon>
        <taxon>Cytophagia</taxon>
        <taxon>Cytophagales</taxon>
        <taxon>Spirosomataceae</taxon>
        <taxon>Dyadobacter</taxon>
    </lineage>
</organism>
<name>A0A4R5DVS2_9BACT</name>
<evidence type="ECO:0008006" key="4">
    <source>
        <dbReference type="Google" id="ProtNLM"/>
    </source>
</evidence>
<accession>A0A4R5DVS2</accession>
<dbReference type="OrthoDB" id="961604at2"/>
<evidence type="ECO:0000256" key="1">
    <source>
        <dbReference type="SAM" id="SignalP"/>
    </source>
</evidence>
<keyword evidence="3" id="KW-1185">Reference proteome</keyword>
<evidence type="ECO:0000313" key="3">
    <source>
        <dbReference type="Proteomes" id="UP000294850"/>
    </source>
</evidence>
<comment type="caution">
    <text evidence="2">The sequence shown here is derived from an EMBL/GenBank/DDBJ whole genome shotgun (WGS) entry which is preliminary data.</text>
</comment>